<comment type="caution">
    <text evidence="8">The sequence shown here is derived from an EMBL/GenBank/DDBJ whole genome shotgun (WGS) entry which is preliminary data.</text>
</comment>
<dbReference type="InterPro" id="IPR022674">
    <property type="entry name" value="G6P_DH_NAD-bd"/>
</dbReference>
<protein>
    <submittedName>
        <fullName evidence="8">Glucose-6-phosphate dehydrogenase</fullName>
    </submittedName>
</protein>
<feature type="domain" description="Glucose-6-phosphate dehydrogenase NAD-binding" evidence="6">
    <location>
        <begin position="8"/>
        <end position="187"/>
    </location>
</feature>
<dbReference type="Pfam" id="PF00479">
    <property type="entry name" value="G6PD_N"/>
    <property type="match status" value="1"/>
</dbReference>
<dbReference type="GO" id="GO:0006006">
    <property type="term" value="P:glucose metabolic process"/>
    <property type="evidence" value="ECO:0007669"/>
    <property type="project" value="UniProtKB-KW"/>
</dbReference>
<dbReference type="SUPFAM" id="SSF51735">
    <property type="entry name" value="NAD(P)-binding Rossmann-fold domains"/>
    <property type="match status" value="1"/>
</dbReference>
<dbReference type="InterPro" id="IPR036291">
    <property type="entry name" value="NAD(P)-bd_dom_sf"/>
</dbReference>
<dbReference type="Gene3D" id="3.30.360.10">
    <property type="entry name" value="Dihydrodipicolinate Reductase, domain 2"/>
    <property type="match status" value="1"/>
</dbReference>
<dbReference type="Proteomes" id="UP000014018">
    <property type="component" value="Unassembled WGS sequence"/>
</dbReference>
<dbReference type="GO" id="GO:0005829">
    <property type="term" value="C:cytosol"/>
    <property type="evidence" value="ECO:0007669"/>
    <property type="project" value="TreeGrafter"/>
</dbReference>
<dbReference type="PANTHER" id="PTHR23429">
    <property type="entry name" value="GLUCOSE-6-PHOSPHATE 1-DEHYDROGENASE G6PD"/>
    <property type="match status" value="1"/>
</dbReference>
<reference evidence="8 9" key="1">
    <citation type="submission" date="2012-12" db="EMBL/GenBank/DDBJ databases">
        <title>The Genome Sequence of Bacillus cereus VD133.</title>
        <authorList>
            <consortium name="The Broad Institute Genome Sequencing Platform"/>
            <consortium name="The Broad Institute Genome Sequencing Center for Infectious Disease"/>
            <person name="Feldgarden M."/>
            <person name="Van der Auwera G.A."/>
            <person name="Mahillon J."/>
            <person name="Duprez V."/>
            <person name="Timmery S."/>
            <person name="Mattelet C."/>
            <person name="Dierick K."/>
            <person name="Sun M."/>
            <person name="Yu Z."/>
            <person name="Zhu L."/>
            <person name="Hu X."/>
            <person name="Shank E.B."/>
            <person name="Swiecicka I."/>
            <person name="Hansen B.M."/>
            <person name="Andrup L."/>
            <person name="Walker B."/>
            <person name="Young S.K."/>
            <person name="Zeng Q."/>
            <person name="Gargeya S."/>
            <person name="Fitzgerald M."/>
            <person name="Haas B."/>
            <person name="Abouelleil A."/>
            <person name="Alvarado L."/>
            <person name="Arachchi H.M."/>
            <person name="Berlin A.M."/>
            <person name="Chapman S.B."/>
            <person name="Dewar J."/>
            <person name="Goldberg J."/>
            <person name="Griggs A."/>
            <person name="Gujja S."/>
            <person name="Hansen M."/>
            <person name="Howarth C."/>
            <person name="Imamovic A."/>
            <person name="Larimer J."/>
            <person name="McCowan C."/>
            <person name="Murphy C."/>
            <person name="Neiman D."/>
            <person name="Pearson M."/>
            <person name="Priest M."/>
            <person name="Roberts A."/>
            <person name="Saif S."/>
            <person name="Shea T."/>
            <person name="Sisk P."/>
            <person name="Sykes S."/>
            <person name="Wortman J."/>
            <person name="Nusbaum C."/>
            <person name="Birren B."/>
        </authorList>
    </citation>
    <scope>NUCLEOTIDE SEQUENCE [LARGE SCALE GENOMIC DNA]</scope>
    <source>
        <strain evidence="8 9">VD133</strain>
    </source>
</reference>
<dbReference type="AlphaFoldDB" id="A0A9W5PL09"/>
<dbReference type="Pfam" id="PF02781">
    <property type="entry name" value="G6PD_C"/>
    <property type="match status" value="1"/>
</dbReference>
<evidence type="ECO:0000256" key="5">
    <source>
        <dbReference type="ARBA" id="ARBA00023277"/>
    </source>
</evidence>
<keyword evidence="3" id="KW-0521">NADP</keyword>
<sequence>MEPMTFCLFGATGDLAKRKIFPALYNLYVNRKLPQPMSIMGTGISKLSDKEFQSFVKQSIQDSSRQIEQKELNEFLNMCRYSLLEATSINDYRKLMERVKQIESEQGIPENRLFYLSVAPALFEVIALNIEKSGLSSTQGWKRLIIEKPFGYDLKSARELNMKLNKVFHENEMYRIDHYLGKPMVQNLEALECTNPILQALWNNRYIANVQITASETIGVEKRAEYYDQTGALRDMLQNHMLQLFMMTAMHLPKRMDPEEIHYEKRQVLESLRPLQKKNVYLDVVRGQYDSGEIQNQKVVGYTEEPGVASASQTDTFVAARLRVDNIFWSGVPFYIRTGKRMKEKVTRIVVEFKNSLKGLHT</sequence>
<dbReference type="RefSeq" id="WP_016112052.1">
    <property type="nucleotide sequence ID" value="NZ_KB976193.1"/>
</dbReference>
<comment type="pathway">
    <text evidence="1">Carbohydrate degradation; pentose phosphate pathway; D-ribulose 5-phosphate from D-glucose 6-phosphate (oxidative stage): step 1/3.</text>
</comment>
<evidence type="ECO:0000259" key="6">
    <source>
        <dbReference type="Pfam" id="PF00479"/>
    </source>
</evidence>
<dbReference type="GO" id="GO:0004345">
    <property type="term" value="F:glucose-6-phosphate dehydrogenase activity"/>
    <property type="evidence" value="ECO:0007669"/>
    <property type="project" value="InterPro"/>
</dbReference>
<evidence type="ECO:0000259" key="7">
    <source>
        <dbReference type="Pfam" id="PF02781"/>
    </source>
</evidence>
<dbReference type="PANTHER" id="PTHR23429:SF0">
    <property type="entry name" value="GLUCOSE-6-PHOSPHATE 1-DEHYDROGENASE"/>
    <property type="match status" value="1"/>
</dbReference>
<dbReference type="PRINTS" id="PR00079">
    <property type="entry name" value="G6PDHDRGNASE"/>
</dbReference>
<dbReference type="GO" id="GO:0050661">
    <property type="term" value="F:NADP binding"/>
    <property type="evidence" value="ECO:0007669"/>
    <property type="project" value="InterPro"/>
</dbReference>
<dbReference type="InterPro" id="IPR001282">
    <property type="entry name" value="G6P_DH"/>
</dbReference>
<feature type="domain" description="Glucose-6-phosphate dehydrogenase C-terminal" evidence="7">
    <location>
        <begin position="191"/>
        <end position="357"/>
    </location>
</feature>
<evidence type="ECO:0000313" key="8">
    <source>
        <dbReference type="EMBL" id="EOO25576.1"/>
    </source>
</evidence>
<dbReference type="NCBIfam" id="TIGR00871">
    <property type="entry name" value="zwf"/>
    <property type="match status" value="1"/>
</dbReference>
<name>A0A9W5PL09_BACCE</name>
<dbReference type="InterPro" id="IPR022675">
    <property type="entry name" value="G6P_DH_C"/>
</dbReference>
<dbReference type="SUPFAM" id="SSF55347">
    <property type="entry name" value="Glyceraldehyde-3-phosphate dehydrogenase-like, C-terminal domain"/>
    <property type="match status" value="1"/>
</dbReference>
<dbReference type="EMBL" id="AHFB01000136">
    <property type="protein sequence ID" value="EOO25576.1"/>
    <property type="molecule type" value="Genomic_DNA"/>
</dbReference>
<evidence type="ECO:0000313" key="9">
    <source>
        <dbReference type="Proteomes" id="UP000014018"/>
    </source>
</evidence>
<dbReference type="GO" id="GO:0009051">
    <property type="term" value="P:pentose-phosphate shunt, oxidative branch"/>
    <property type="evidence" value="ECO:0007669"/>
    <property type="project" value="TreeGrafter"/>
</dbReference>
<evidence type="ECO:0000256" key="4">
    <source>
        <dbReference type="ARBA" id="ARBA00023002"/>
    </source>
</evidence>
<evidence type="ECO:0000256" key="3">
    <source>
        <dbReference type="ARBA" id="ARBA00022857"/>
    </source>
</evidence>
<evidence type="ECO:0000256" key="2">
    <source>
        <dbReference type="ARBA" id="ARBA00022526"/>
    </source>
</evidence>
<keyword evidence="4" id="KW-0560">Oxidoreductase</keyword>
<keyword evidence="2" id="KW-0313">Glucose metabolism</keyword>
<feature type="non-terminal residue" evidence="8">
    <location>
        <position position="362"/>
    </location>
</feature>
<gene>
    <name evidence="8" type="ORF">IIU_06121</name>
</gene>
<organism evidence="8 9">
    <name type="scientific">Bacillus cereus VD133</name>
    <dbReference type="NCBI Taxonomy" id="1053233"/>
    <lineage>
        <taxon>Bacteria</taxon>
        <taxon>Bacillati</taxon>
        <taxon>Bacillota</taxon>
        <taxon>Bacilli</taxon>
        <taxon>Bacillales</taxon>
        <taxon>Bacillaceae</taxon>
        <taxon>Bacillus</taxon>
        <taxon>Bacillus cereus group</taxon>
    </lineage>
</organism>
<accession>A0A9W5PL09</accession>
<evidence type="ECO:0000256" key="1">
    <source>
        <dbReference type="ARBA" id="ARBA00004937"/>
    </source>
</evidence>
<proteinExistence type="predicted"/>
<dbReference type="Gene3D" id="3.40.50.720">
    <property type="entry name" value="NAD(P)-binding Rossmann-like Domain"/>
    <property type="match status" value="1"/>
</dbReference>
<keyword evidence="5" id="KW-0119">Carbohydrate metabolism</keyword>